<protein>
    <submittedName>
        <fullName evidence="1">Spore coat protein Y</fullName>
    </submittedName>
</protein>
<organism evidence="1 2">
    <name type="scientific">Neobacillus niacini</name>
    <dbReference type="NCBI Taxonomy" id="86668"/>
    <lineage>
        <taxon>Bacteria</taxon>
        <taxon>Bacillati</taxon>
        <taxon>Bacillota</taxon>
        <taxon>Bacilli</taxon>
        <taxon>Bacillales</taxon>
        <taxon>Bacillaceae</taxon>
        <taxon>Neobacillus</taxon>
    </lineage>
</organism>
<proteinExistence type="predicted"/>
<gene>
    <name evidence="1" type="ORF">F4694_002180</name>
</gene>
<reference evidence="2" key="1">
    <citation type="submission" date="2020-07" db="EMBL/GenBank/DDBJ databases">
        <authorList>
            <person name="Partida-Martinez L."/>
            <person name="Huntemann M."/>
            <person name="Clum A."/>
            <person name="Wang J."/>
            <person name="Palaniappan K."/>
            <person name="Ritter S."/>
            <person name="Chen I.-M."/>
            <person name="Stamatis D."/>
            <person name="Reddy T."/>
            <person name="O'Malley R."/>
            <person name="Daum C."/>
            <person name="Shapiro N."/>
            <person name="Ivanova N."/>
            <person name="Kyrpides N."/>
            <person name="Woyke T."/>
        </authorList>
    </citation>
    <scope>NUCLEOTIDE SEQUENCE [LARGE SCALE GENOMIC DNA]</scope>
    <source>
        <strain evidence="2">AT2.8</strain>
    </source>
</reference>
<dbReference type="InterPro" id="IPR019593">
    <property type="entry name" value="Spore_coat_protein_Z/Y"/>
</dbReference>
<dbReference type="Proteomes" id="UP000548423">
    <property type="component" value="Unassembled WGS sequence"/>
</dbReference>
<dbReference type="Pfam" id="PF10612">
    <property type="entry name" value="Spore-coat_CotZ"/>
    <property type="match status" value="1"/>
</dbReference>
<reference evidence="2" key="2">
    <citation type="submission" date="2020-08" db="EMBL/GenBank/DDBJ databases">
        <title>The Agave Microbiome: Exploring the role of microbial communities in plant adaptations to desert environments.</title>
        <authorList>
            <person name="Partida-Martinez L.P."/>
        </authorList>
    </citation>
    <scope>NUCLEOTIDE SEQUENCE [LARGE SCALE GENOMIC DNA]</scope>
    <source>
        <strain evidence="2">AT2.8</strain>
    </source>
</reference>
<evidence type="ECO:0000313" key="2">
    <source>
        <dbReference type="Proteomes" id="UP000548423"/>
    </source>
</evidence>
<comment type="caution">
    <text evidence="1">The sequence shown here is derived from an EMBL/GenBank/DDBJ whole genome shotgun (WGS) entry which is preliminary data.</text>
</comment>
<sequence length="140" mass="16079">MGEEHKNVCICQDLQQLLEEQKRLSFDEFRFLSEDFGYDTIPFILSTGKCQFEAFGWTNNGNFFITNVFRLEALDVRRCCATISLLEPVDIDGYPVDLCDNVFSLRTTSNCIVVDLTCFKSLQPLSPRLVDRLLPIVEPK</sequence>
<dbReference type="AlphaFoldDB" id="A0A852TCH2"/>
<accession>A0A852TCH2</accession>
<evidence type="ECO:0000313" key="1">
    <source>
        <dbReference type="EMBL" id="NYE05427.1"/>
    </source>
</evidence>
<name>A0A852TCH2_9BACI</name>
<dbReference type="EMBL" id="JACCBX010000004">
    <property type="protein sequence ID" value="NYE05427.1"/>
    <property type="molecule type" value="Genomic_DNA"/>
</dbReference>